<keyword evidence="3" id="KW-1185">Reference proteome</keyword>
<dbReference type="PROSITE" id="PS51186">
    <property type="entry name" value="GNAT"/>
    <property type="match status" value="1"/>
</dbReference>
<name>A0ABW2X8J9_9ACTN</name>
<protein>
    <submittedName>
        <fullName evidence="2">GNAT family N-acetyltransferase</fullName>
        <ecNumber evidence="2">2.3.-.-</ecNumber>
    </submittedName>
</protein>
<dbReference type="InterPro" id="IPR000182">
    <property type="entry name" value="GNAT_dom"/>
</dbReference>
<dbReference type="Proteomes" id="UP001596915">
    <property type="component" value="Unassembled WGS sequence"/>
</dbReference>
<evidence type="ECO:0000259" key="1">
    <source>
        <dbReference type="PROSITE" id="PS51186"/>
    </source>
</evidence>
<dbReference type="InterPro" id="IPR016181">
    <property type="entry name" value="Acyl_CoA_acyltransferase"/>
</dbReference>
<dbReference type="SUPFAM" id="SSF55729">
    <property type="entry name" value="Acyl-CoA N-acyltransferases (Nat)"/>
    <property type="match status" value="1"/>
</dbReference>
<dbReference type="PANTHER" id="PTHR43441:SF2">
    <property type="entry name" value="FAMILY ACETYLTRANSFERASE, PUTATIVE (AFU_ORTHOLOGUE AFUA_7G00850)-RELATED"/>
    <property type="match status" value="1"/>
</dbReference>
<keyword evidence="2" id="KW-0012">Acyltransferase</keyword>
<evidence type="ECO:0000313" key="2">
    <source>
        <dbReference type="EMBL" id="MFD0629181.1"/>
    </source>
</evidence>
<sequence length="179" mass="19748">MHDLNLSDGVVVLSPLRLDDVDAHLAGEDELLVRWLSGEPATRAGTEAYFRHCIEQWATCGPLRALGIRTAAQRTLVGYIDLRFDVEGLEPGQVNISYVLYPAWRGQGLVSRAVRLICRYAAVEGATQGVIRVDPENYASAAVARRSGFTYDKQLLEEDGNRTDWYLLSLPDEGGLPST</sequence>
<dbReference type="InterPro" id="IPR051908">
    <property type="entry name" value="Ribosomal_N-acetyltransferase"/>
</dbReference>
<gene>
    <name evidence="2" type="ORF">ACFQ2K_47770</name>
</gene>
<keyword evidence="2" id="KW-0808">Transferase</keyword>
<dbReference type="Pfam" id="PF13302">
    <property type="entry name" value="Acetyltransf_3"/>
    <property type="match status" value="1"/>
</dbReference>
<reference evidence="3" key="1">
    <citation type="journal article" date="2019" name="Int. J. Syst. Evol. Microbiol.">
        <title>The Global Catalogue of Microorganisms (GCM) 10K type strain sequencing project: providing services to taxonomists for standard genome sequencing and annotation.</title>
        <authorList>
            <consortium name="The Broad Institute Genomics Platform"/>
            <consortium name="The Broad Institute Genome Sequencing Center for Infectious Disease"/>
            <person name="Wu L."/>
            <person name="Ma J."/>
        </authorList>
    </citation>
    <scope>NUCLEOTIDE SEQUENCE [LARGE SCALE GENOMIC DNA]</scope>
    <source>
        <strain evidence="3">JCM 12607</strain>
    </source>
</reference>
<proteinExistence type="predicted"/>
<dbReference type="Gene3D" id="3.40.630.30">
    <property type="match status" value="1"/>
</dbReference>
<organism evidence="2 3">
    <name type="scientific">Streptomyces sanglieri</name>
    <dbReference type="NCBI Taxonomy" id="193460"/>
    <lineage>
        <taxon>Bacteria</taxon>
        <taxon>Bacillati</taxon>
        <taxon>Actinomycetota</taxon>
        <taxon>Actinomycetes</taxon>
        <taxon>Kitasatosporales</taxon>
        <taxon>Streptomycetaceae</taxon>
        <taxon>Streptomyces</taxon>
    </lineage>
</organism>
<evidence type="ECO:0000313" key="3">
    <source>
        <dbReference type="Proteomes" id="UP001596915"/>
    </source>
</evidence>
<dbReference type="EMBL" id="JBHTGL010000008">
    <property type="protein sequence ID" value="MFD0629181.1"/>
    <property type="molecule type" value="Genomic_DNA"/>
</dbReference>
<dbReference type="EC" id="2.3.-.-" evidence="2"/>
<dbReference type="GO" id="GO:0016746">
    <property type="term" value="F:acyltransferase activity"/>
    <property type="evidence" value="ECO:0007669"/>
    <property type="project" value="UniProtKB-KW"/>
</dbReference>
<feature type="domain" description="N-acetyltransferase" evidence="1">
    <location>
        <begin position="11"/>
        <end position="173"/>
    </location>
</feature>
<dbReference type="PANTHER" id="PTHR43441">
    <property type="entry name" value="RIBOSOMAL-PROTEIN-SERINE ACETYLTRANSFERASE"/>
    <property type="match status" value="1"/>
</dbReference>
<comment type="caution">
    <text evidence="2">The sequence shown here is derived from an EMBL/GenBank/DDBJ whole genome shotgun (WGS) entry which is preliminary data.</text>
</comment>
<accession>A0ABW2X8J9</accession>